<evidence type="ECO:0000313" key="7">
    <source>
        <dbReference type="Proteomes" id="UP000182589"/>
    </source>
</evidence>
<feature type="domain" description="CRISPR-associated endonuclease C2c1 Nuc-II" evidence="1">
    <location>
        <begin position="981"/>
        <end position="1106"/>
    </location>
</feature>
<dbReference type="InterPro" id="IPR054009">
    <property type="entry name" value="C2c1_WED-II"/>
</dbReference>
<dbReference type="InterPro" id="IPR054013">
    <property type="entry name" value="C2c1_helical_1st"/>
</dbReference>
<dbReference type="Pfam" id="PF22077">
    <property type="entry name" value="C2c1_Nuc-II"/>
    <property type="match status" value="1"/>
</dbReference>
<sequence length="1115" mass="128663">MTVRSIRVKLAVGSPQYRDVRRGLWKTHEIMNQGVRYYCEWLVLMRQEPIYDEDEHGLTVVQRTREDIQAELLSRLRTLQSAHQHSGDMGTDEELLSLMRQLYEQLVPSSVDKNKSGDARMIARNFFNPLTNPNSQGGLGISNAGRKPKWLLKKLSGDPTWEEDYKKAMEQKQESSVSFLLLELRRFGLHPIFLPYTDTVLEVSWAPKKARQWVRKWDYDLFQQSIERMLSWESWTRRVKERFEKLVESEKKFYDENFATDPEFIKLAETLEGELQASSQGFVAVDEHAFQIRPRSMRGFDRVADEWCKLADDAPIEEYEAAIKRVQARLGRNFGSYVLFAHLAKPEYWSLWRSDPTKILRFARLRALQRAVARAKRHARLTLPDAIHHPIWIRYDAKGKNIYSYRLLIPEKRSKRYYVEFSSLIMPDGENRWAEHRNIRVPLAFSRQWERLHFSIMEDGSLCVQYRDPGVDEPLRAELGGAKIQFDRRYLIRRSSTLSAGECGPVYLNVSVDVNPAHRPDVQVLQSAKLVSVSRDTNRIYLRPENLSAYWKSQGDGTLPLRVMSVDLGVRSSAAVVICRLEHRDSVVSSGRRTATIYRIAGTDEFVAVQERAFLLRLPGEGKGTNEDAPLRDVYAQLGTIRQGIQILRSLLRLCDTKTPDERQEALHGLAQSLEPSGAWKDELHPHLVMLQGVVHDSVDNWKQKVISVHRQMERILGHAVREWKVARKNAGKPPIRRGAGGLSLRRIRQLEQERRTLVAWSNHAREPGQVVRIKRGTQVAQWLVERVNHLKEDRLKKLADLLIMTALGYVYDETKPSGHKWDKRYPPCQIILMEDLSRYRFQSDRPPSENSQLMAWSHRRLLEILKLQADLHKLIVGTVFPAFSSRFDAQSGAPGVRCRSVKKQDIENAAQGKGWLARELQRLNWTLEWLQPNDLIPTGDGELFVTPACCDRQKGIKIVHADLNAAQNLQRRFWGGHAESLCRVTCDVVERDGRRYAVPRISNAFADSFYKVFGQGVFVSTDEEDVYRWMVGEKISSRGRSRGRTSDEEAEAETWIDEAREQQGKVIALFRDASGQIHGGDWLVAKVFWGWVERLVTARLLSRMSEREAAAHKE</sequence>
<dbReference type="Pfam" id="PF22126">
    <property type="entry name" value="C2c1_RuvC-like"/>
    <property type="match status" value="1"/>
</dbReference>
<keyword evidence="7" id="KW-1185">Reference proteome</keyword>
<feature type="domain" description="CRISPR-associated endonuclease C2c1 wedge" evidence="5">
    <location>
        <begin position="388"/>
        <end position="514"/>
    </location>
</feature>
<dbReference type="Proteomes" id="UP000182589">
    <property type="component" value="Unassembled WGS sequence"/>
</dbReference>
<dbReference type="Pfam" id="PF22172">
    <property type="entry name" value="C2c1_helical"/>
    <property type="match status" value="1"/>
</dbReference>
<dbReference type="NCBIfam" id="NF033949">
    <property type="entry name" value="Cas12b"/>
    <property type="match status" value="1"/>
</dbReference>
<dbReference type="AlphaFoldDB" id="A0A1H2YEQ7"/>
<organism evidence="6 7">
    <name type="scientific">Alicyclobacillus hesperidum</name>
    <dbReference type="NCBI Taxonomy" id="89784"/>
    <lineage>
        <taxon>Bacteria</taxon>
        <taxon>Bacillati</taxon>
        <taxon>Bacillota</taxon>
        <taxon>Bacilli</taxon>
        <taxon>Bacillales</taxon>
        <taxon>Alicyclobacillaceae</taxon>
        <taxon>Alicyclobacillus</taxon>
    </lineage>
</organism>
<gene>
    <name evidence="6" type="ORF">SAMN04489725_1353</name>
</gene>
<name>A0A1H2YEQ7_9BACL</name>
<dbReference type="EMBL" id="FNOJ01000035">
    <property type="protein sequence ID" value="SDX03501.1"/>
    <property type="molecule type" value="Genomic_DNA"/>
</dbReference>
<evidence type="ECO:0000313" key="6">
    <source>
        <dbReference type="EMBL" id="SDX03501.1"/>
    </source>
</evidence>
<reference evidence="7" key="1">
    <citation type="submission" date="2016-10" db="EMBL/GenBank/DDBJ databases">
        <authorList>
            <person name="Varghese N."/>
        </authorList>
    </citation>
    <scope>NUCLEOTIDE SEQUENCE [LARGE SCALE GENOMIC DNA]</scope>
    <source>
        <strain evidence="7">DSM 12489</strain>
    </source>
</reference>
<protein>
    <submittedName>
        <fullName evidence="6">Uncharacterized protein</fullName>
    </submittedName>
</protein>
<evidence type="ECO:0000259" key="5">
    <source>
        <dbReference type="Pfam" id="PF22204"/>
    </source>
</evidence>
<evidence type="ECO:0000259" key="1">
    <source>
        <dbReference type="Pfam" id="PF22077"/>
    </source>
</evidence>
<evidence type="ECO:0000259" key="3">
    <source>
        <dbReference type="Pfam" id="PF22172"/>
    </source>
</evidence>
<accession>A0A1H2YEQ7</accession>
<feature type="domain" description="C2c1 CRISPR-Cas endonuclease RuvC-like" evidence="2">
    <location>
        <begin position="792"/>
        <end position="975"/>
    </location>
</feature>
<evidence type="ECO:0000259" key="2">
    <source>
        <dbReference type="Pfam" id="PF22126"/>
    </source>
</evidence>
<feature type="domain" description="CRISPR-associated endonuclease C2c1 first helical" evidence="4">
    <location>
        <begin position="153"/>
        <end position="355"/>
    </location>
</feature>
<proteinExistence type="predicted"/>
<dbReference type="InterPro" id="IPR054012">
    <property type="entry name" value="C2c1_helical_2nd"/>
</dbReference>
<dbReference type="InterPro" id="IPR054010">
    <property type="entry name" value="C2c1_Nuc-II"/>
</dbReference>
<dbReference type="Pfam" id="PF22202">
    <property type="entry name" value="C2c1_helical_1st"/>
    <property type="match status" value="2"/>
</dbReference>
<feature type="domain" description="CRISPR-associated endonuclease C2c1 first helical" evidence="4">
    <location>
        <begin position="64"/>
        <end position="151"/>
    </location>
</feature>
<dbReference type="InterPro" id="IPR053603">
    <property type="entry name" value="Cas12b_endonuclease"/>
</dbReference>
<dbReference type="RefSeq" id="WP_074693942.1">
    <property type="nucleotide sequence ID" value="NZ_FNOJ01000035.1"/>
</dbReference>
<dbReference type="Pfam" id="PF22204">
    <property type="entry name" value="C2c1_WED-II"/>
    <property type="match status" value="1"/>
</dbReference>
<dbReference type="InterPro" id="IPR054011">
    <property type="entry name" value="C2c1_RuvC-like"/>
</dbReference>
<feature type="domain" description="CRISPR-associated endonuclease C2c1 second helical" evidence="3">
    <location>
        <begin position="680"/>
        <end position="790"/>
    </location>
</feature>
<evidence type="ECO:0000259" key="4">
    <source>
        <dbReference type="Pfam" id="PF22202"/>
    </source>
</evidence>
<dbReference type="STRING" id="89784.SAMN04489725_1353"/>